<keyword evidence="3" id="KW-1185">Reference proteome</keyword>
<dbReference type="EMBL" id="CP044222">
    <property type="protein sequence ID" value="QEW05194.1"/>
    <property type="molecule type" value="Genomic_DNA"/>
</dbReference>
<evidence type="ECO:0000313" key="2">
    <source>
        <dbReference type="EMBL" id="QEW05194.1"/>
    </source>
</evidence>
<dbReference type="PROSITE" id="PS00018">
    <property type="entry name" value="EF_HAND_1"/>
    <property type="match status" value="1"/>
</dbReference>
<dbReference type="Gene3D" id="1.20.120.740">
    <property type="entry name" value="YgfB uncharacterised protein family UPF0149, PF03695"/>
    <property type="match status" value="1"/>
</dbReference>
<dbReference type="Proteomes" id="UP000325606">
    <property type="component" value="Chromosome"/>
</dbReference>
<dbReference type="InterPro" id="IPR011978">
    <property type="entry name" value="YgfB-like"/>
</dbReference>
<accession>A0A5J6L993</accession>
<dbReference type="SUPFAM" id="SSF101327">
    <property type="entry name" value="YgfB-like"/>
    <property type="match status" value="1"/>
</dbReference>
<name>A0A5J6L993_9GAMM</name>
<reference evidence="2 3" key="1">
    <citation type="submission" date="2019-09" db="EMBL/GenBank/DDBJ databases">
        <title>Nitrincola iocasae sp. nov., a bacterium isolated from the sediment collected at a cold seep field in South China Sea.</title>
        <authorList>
            <person name="Zhang H."/>
            <person name="Wang H."/>
            <person name="Li C."/>
        </authorList>
    </citation>
    <scope>NUCLEOTIDE SEQUENCE [LARGE SCALE GENOMIC DNA]</scope>
    <source>
        <strain evidence="2 3">KXZD1103</strain>
    </source>
</reference>
<dbReference type="AlphaFoldDB" id="A0A5J6L993"/>
<protein>
    <submittedName>
        <fullName evidence="2">UPF0149 family protein</fullName>
    </submittedName>
</protein>
<dbReference type="Pfam" id="PF03695">
    <property type="entry name" value="UPF0149"/>
    <property type="match status" value="1"/>
</dbReference>
<organism evidence="2 3">
    <name type="scientific">Nitrincola iocasae</name>
    <dbReference type="NCBI Taxonomy" id="2614693"/>
    <lineage>
        <taxon>Bacteria</taxon>
        <taxon>Pseudomonadati</taxon>
        <taxon>Pseudomonadota</taxon>
        <taxon>Gammaproteobacteria</taxon>
        <taxon>Oceanospirillales</taxon>
        <taxon>Oceanospirillaceae</taxon>
        <taxon>Nitrincola</taxon>
    </lineage>
</organism>
<evidence type="ECO:0000313" key="3">
    <source>
        <dbReference type="Proteomes" id="UP000325606"/>
    </source>
</evidence>
<comment type="similarity">
    <text evidence="1">Belongs to the UPF0149 family.</text>
</comment>
<proteinExistence type="inferred from homology"/>
<dbReference type="KEGG" id="nik:F5I99_01030"/>
<dbReference type="PANTHER" id="PTHR37528">
    <property type="entry name" value="UPF0149 PROTEIN YGFB"/>
    <property type="match status" value="1"/>
</dbReference>
<dbReference type="GO" id="GO:0005829">
    <property type="term" value="C:cytosol"/>
    <property type="evidence" value="ECO:0007669"/>
    <property type="project" value="TreeGrafter"/>
</dbReference>
<evidence type="ECO:0000256" key="1">
    <source>
        <dbReference type="ARBA" id="ARBA00038308"/>
    </source>
</evidence>
<dbReference type="InterPro" id="IPR018247">
    <property type="entry name" value="EF_Hand_1_Ca_BS"/>
</dbReference>
<sequence>MDIEMTSEKTLPDLPDFDAIADLMISEGALTLSPAELHGLMVGQLSAGARFDTDTLLRVLSELMNINQLVEEEGKLLFVSLYTITLAHLLDEDLGFQLLLPDDEQDISQRVDALSSWCSGFLAGFGMYLGELPMSEALKEGLQDFSEIAQVSTDPDELHDEDESGLLELQEYVRMAALYIFAECNPDVDPDPADKRKQLH</sequence>
<dbReference type="PANTHER" id="PTHR37528:SF1">
    <property type="entry name" value="UPF0149 PROTEIN YGFB"/>
    <property type="match status" value="1"/>
</dbReference>
<dbReference type="InterPro" id="IPR036255">
    <property type="entry name" value="YgfB-like_sf"/>
</dbReference>
<gene>
    <name evidence="2" type="ORF">F5I99_01030</name>
</gene>